<gene>
    <name evidence="2" type="ORF">IPOD504_LOCUS4052</name>
</gene>
<feature type="non-terminal residue" evidence="2">
    <location>
        <position position="105"/>
    </location>
</feature>
<evidence type="ECO:0000256" key="1">
    <source>
        <dbReference type="SAM" id="MobiDB-lite"/>
    </source>
</evidence>
<evidence type="ECO:0000313" key="2">
    <source>
        <dbReference type="EMBL" id="CAH2042737.1"/>
    </source>
</evidence>
<reference evidence="2" key="1">
    <citation type="submission" date="2022-03" db="EMBL/GenBank/DDBJ databases">
        <authorList>
            <person name="Martin H S."/>
        </authorList>
    </citation>
    <scope>NUCLEOTIDE SEQUENCE</scope>
</reference>
<proteinExistence type="predicted"/>
<dbReference type="EMBL" id="OW152826">
    <property type="protein sequence ID" value="CAH2042737.1"/>
    <property type="molecule type" value="Genomic_DNA"/>
</dbReference>
<dbReference type="Proteomes" id="UP000837857">
    <property type="component" value="Chromosome 14"/>
</dbReference>
<feature type="region of interest" description="Disordered" evidence="1">
    <location>
        <begin position="74"/>
        <end position="105"/>
    </location>
</feature>
<evidence type="ECO:0000313" key="3">
    <source>
        <dbReference type="Proteomes" id="UP000837857"/>
    </source>
</evidence>
<sequence length="105" mass="11634">MHVDRAKTNQVHLPTDPGETGDRTGEKKSKRRLTISSGLREGASLGKIRGIPLLGEATGRARIKMSALAAGRLHNGLLDDDKRRLNRRRDPPFRTSVDSERRIGL</sequence>
<protein>
    <submittedName>
        <fullName evidence="2">Uncharacterized protein</fullName>
    </submittedName>
</protein>
<organism evidence="2 3">
    <name type="scientific">Iphiclides podalirius</name>
    <name type="common">scarce swallowtail</name>
    <dbReference type="NCBI Taxonomy" id="110791"/>
    <lineage>
        <taxon>Eukaryota</taxon>
        <taxon>Metazoa</taxon>
        <taxon>Ecdysozoa</taxon>
        <taxon>Arthropoda</taxon>
        <taxon>Hexapoda</taxon>
        <taxon>Insecta</taxon>
        <taxon>Pterygota</taxon>
        <taxon>Neoptera</taxon>
        <taxon>Endopterygota</taxon>
        <taxon>Lepidoptera</taxon>
        <taxon>Glossata</taxon>
        <taxon>Ditrysia</taxon>
        <taxon>Papilionoidea</taxon>
        <taxon>Papilionidae</taxon>
        <taxon>Papilioninae</taxon>
        <taxon>Iphiclides</taxon>
    </lineage>
</organism>
<accession>A0ABN8I1L5</accession>
<keyword evidence="3" id="KW-1185">Reference proteome</keyword>
<feature type="region of interest" description="Disordered" evidence="1">
    <location>
        <begin position="1"/>
        <end position="41"/>
    </location>
</feature>
<name>A0ABN8I1L5_9NEOP</name>
<feature type="compositionally biased region" description="Basic and acidic residues" evidence="1">
    <location>
        <begin position="77"/>
        <end position="105"/>
    </location>
</feature>